<keyword evidence="3" id="KW-1185">Reference proteome</keyword>
<organism evidence="2 3">
    <name type="scientific">Paenibacillus algicola</name>
    <dbReference type="NCBI Taxonomy" id="2565926"/>
    <lineage>
        <taxon>Bacteria</taxon>
        <taxon>Bacillati</taxon>
        <taxon>Bacillota</taxon>
        <taxon>Bacilli</taxon>
        <taxon>Bacillales</taxon>
        <taxon>Paenibacillaceae</taxon>
        <taxon>Paenibacillus</taxon>
    </lineage>
</organism>
<dbReference type="RefSeq" id="WP_175415281.1">
    <property type="nucleotide sequence ID" value="NZ_CP040396.1"/>
</dbReference>
<evidence type="ECO:0000313" key="2">
    <source>
        <dbReference type="EMBL" id="QCT03080.1"/>
    </source>
</evidence>
<protein>
    <submittedName>
        <fullName evidence="2">Uncharacterized protein</fullName>
    </submittedName>
</protein>
<proteinExistence type="predicted"/>
<name>A0A4P8XN22_9BACL</name>
<dbReference type="EMBL" id="CP040396">
    <property type="protein sequence ID" value="QCT03080.1"/>
    <property type="molecule type" value="Genomic_DNA"/>
</dbReference>
<accession>A0A4P8XN22</accession>
<dbReference type="Proteomes" id="UP000300879">
    <property type="component" value="Chromosome"/>
</dbReference>
<evidence type="ECO:0000256" key="1">
    <source>
        <dbReference type="SAM" id="MobiDB-lite"/>
    </source>
</evidence>
<dbReference type="KEGG" id="palo:E6C60_2368"/>
<feature type="compositionally biased region" description="Basic and acidic residues" evidence="1">
    <location>
        <begin position="20"/>
        <end position="30"/>
    </location>
</feature>
<feature type="region of interest" description="Disordered" evidence="1">
    <location>
        <begin position="1"/>
        <end position="54"/>
    </location>
</feature>
<reference evidence="2 3" key="1">
    <citation type="submission" date="2019-05" db="EMBL/GenBank/DDBJ databases">
        <authorList>
            <person name="Chen C."/>
        </authorList>
    </citation>
    <scope>NUCLEOTIDE SEQUENCE [LARGE SCALE GENOMIC DNA]</scope>
    <source>
        <strain evidence="2 3">HB172198</strain>
    </source>
</reference>
<evidence type="ECO:0000313" key="3">
    <source>
        <dbReference type="Proteomes" id="UP000300879"/>
    </source>
</evidence>
<dbReference type="AlphaFoldDB" id="A0A4P8XN22"/>
<sequence length="54" mass="6121">MNQPSGEEVRNEQSTETDSQEQRNKVKNGSDIEPQAENWNPRSEENTSSSPTNE</sequence>
<gene>
    <name evidence="2" type="ORF">E6C60_2368</name>
</gene>